<dbReference type="Gene3D" id="3.40.220.10">
    <property type="entry name" value="Leucine Aminopeptidase, subunit E, domain 1"/>
    <property type="match status" value="1"/>
</dbReference>
<dbReference type="OrthoDB" id="9780211at2"/>
<dbReference type="Pfam" id="PF01661">
    <property type="entry name" value="Macro"/>
    <property type="match status" value="1"/>
</dbReference>
<feature type="domain" description="Macro" evidence="2">
    <location>
        <begin position="1"/>
        <end position="149"/>
    </location>
</feature>
<evidence type="ECO:0000313" key="4">
    <source>
        <dbReference type="Proteomes" id="UP000249890"/>
    </source>
</evidence>
<dbReference type="InterPro" id="IPR050892">
    <property type="entry name" value="ADP-ribose_metab_enzymes"/>
</dbReference>
<dbReference type="PROSITE" id="PS51154">
    <property type="entry name" value="MACRO"/>
    <property type="match status" value="1"/>
</dbReference>
<dbReference type="EMBL" id="CP021780">
    <property type="protein sequence ID" value="ASA22368.1"/>
    <property type="molecule type" value="Genomic_DNA"/>
</dbReference>
<evidence type="ECO:0000256" key="1">
    <source>
        <dbReference type="ARBA" id="ARBA00035885"/>
    </source>
</evidence>
<organism evidence="3 4">
    <name type="scientific">Paenibacillus donghaensis</name>
    <dbReference type="NCBI Taxonomy" id="414771"/>
    <lineage>
        <taxon>Bacteria</taxon>
        <taxon>Bacillati</taxon>
        <taxon>Bacillota</taxon>
        <taxon>Bacilli</taxon>
        <taxon>Bacillales</taxon>
        <taxon>Paenibacillaceae</taxon>
        <taxon>Paenibacillus</taxon>
    </lineage>
</organism>
<dbReference type="GO" id="GO:0140291">
    <property type="term" value="P:peptidyl-glutamate ADP-deribosylation"/>
    <property type="evidence" value="ECO:0007669"/>
    <property type="project" value="TreeGrafter"/>
</dbReference>
<proteinExistence type="predicted"/>
<dbReference type="KEGG" id="pdh:B9T62_17190"/>
<dbReference type="SUPFAM" id="SSF52949">
    <property type="entry name" value="Macro domain-like"/>
    <property type="match status" value="1"/>
</dbReference>
<dbReference type="Proteomes" id="UP000249890">
    <property type="component" value="Chromosome"/>
</dbReference>
<accession>A0A2Z2KSX8</accession>
<dbReference type="PANTHER" id="PTHR12521:SF0">
    <property type="entry name" value="ADP-RIBOSE GLYCOHYDROLASE OARD1"/>
    <property type="match status" value="1"/>
</dbReference>
<keyword evidence="4" id="KW-1185">Reference proteome</keyword>
<dbReference type="InterPro" id="IPR002589">
    <property type="entry name" value="Macro_dom"/>
</dbReference>
<comment type="catalytic activity">
    <reaction evidence="1">
        <text>an N-(ADP-alpha-D-ribosyl)-thymidine in DNA + H2O = a thymidine in DNA + ADP-D-ribose</text>
        <dbReference type="Rhea" id="RHEA:71655"/>
        <dbReference type="Rhea" id="RHEA-COMP:13556"/>
        <dbReference type="Rhea" id="RHEA-COMP:18051"/>
        <dbReference type="ChEBI" id="CHEBI:15377"/>
        <dbReference type="ChEBI" id="CHEBI:57967"/>
        <dbReference type="ChEBI" id="CHEBI:137386"/>
        <dbReference type="ChEBI" id="CHEBI:191199"/>
    </reaction>
    <physiologicalReaction direction="left-to-right" evidence="1">
        <dbReference type="Rhea" id="RHEA:71656"/>
    </physiologicalReaction>
</comment>
<gene>
    <name evidence="3" type="ORF">B9T62_17190</name>
</gene>
<name>A0A2Z2KSX8_9BACL</name>
<evidence type="ECO:0000259" key="2">
    <source>
        <dbReference type="PROSITE" id="PS51154"/>
    </source>
</evidence>
<dbReference type="CDD" id="cd02901">
    <property type="entry name" value="Macro_Poa1p-like"/>
    <property type="match status" value="1"/>
</dbReference>
<dbReference type="PANTHER" id="PTHR12521">
    <property type="entry name" value="PROTEIN C6ORF130"/>
    <property type="match status" value="1"/>
</dbReference>
<dbReference type="AlphaFoldDB" id="A0A2Z2KSX8"/>
<sequence>MLTYVKSNLFESPAQVIVNTVNTVGVMGKGLAKAFKDIYPEMFTQYQALCEGNQLSIGKLWIYKTPNKWVLNFPTKQHWRSPSKIEYIEAGLKKFVETYSEKGITSISFPLLGCGNGGLDWEGEVQPLMEKYLRPLPIDIFIHLNDTKSKAEHININETKQWLRSDPSQLSFAEVWEDILETIQSPVLDKNYSVELVQDEYEEQLIFLSNGRHVVITKGQLADLWRYLRGVGFCTWQGLPSGLFDYGKLIFDFLSKLPYIEIISLSHQFSNEDDLKDGIRLKPGIQSKMSTVAEDSNHEK</sequence>
<dbReference type="RefSeq" id="WP_087916367.1">
    <property type="nucleotide sequence ID" value="NZ_CP021780.1"/>
</dbReference>
<protein>
    <recommendedName>
        <fullName evidence="2">Macro domain-containing protein</fullName>
    </recommendedName>
</protein>
<reference evidence="3 4" key="1">
    <citation type="submission" date="2017-06" db="EMBL/GenBank/DDBJ databases">
        <title>Complete genome sequence of Paenibacillus donghaensis KCTC 13049T isolated from East Sea sediment, South Korea.</title>
        <authorList>
            <person name="Jung B.K."/>
            <person name="Hong S.-J."/>
            <person name="Shin J.-H."/>
        </authorList>
    </citation>
    <scope>NUCLEOTIDE SEQUENCE [LARGE SCALE GENOMIC DNA]</scope>
    <source>
        <strain evidence="3 4">KCTC 13049</strain>
    </source>
</reference>
<dbReference type="SMART" id="SM00506">
    <property type="entry name" value="A1pp"/>
    <property type="match status" value="1"/>
</dbReference>
<dbReference type="InterPro" id="IPR043472">
    <property type="entry name" value="Macro_dom-like"/>
</dbReference>
<evidence type="ECO:0000313" key="3">
    <source>
        <dbReference type="EMBL" id="ASA22368.1"/>
    </source>
</evidence>